<dbReference type="InterPro" id="IPR011709">
    <property type="entry name" value="DEAD-box_helicase_OB_fold"/>
</dbReference>
<evidence type="ECO:0000256" key="2">
    <source>
        <dbReference type="ARBA" id="ARBA00022801"/>
    </source>
</evidence>
<sequence length="1024" mass="116905">MGRPEMIRKRNTVLKINRKQDKKNQILQRHLEKNTMKYKRPLLKIEQTFDKREKAKHVDKLRTLIHQQVHIKNKFMQKYQSSFFGDQPKPEIQTKEITSARDDLDQEYTAVDNTTNIWYQPSEDALCFHLDSQMQALNEKKIDLATRHVQVQFKESYQSFLTTPLEDVVGKDISLKAKETKPHHKILTDRRDNINLACAKSSLPAEKQTALLSLIDTNQIIVAGTSRDDLNALSEVPLLLLRQCLASSDRDATLSRLPRIICSTPHFLTAQLGAKTVSKLLNDPEYALVELDVGFKQKKCPDISYPPPILFCNNHHLMYYTLDNPSLSQVTHIVLDRAHLRDDMFDVLLLYYKLVLLPKRSDLKLIILTSPMYMDIFARHFKIPSIKLSRPARKSNPVLYLETILKDTGFVPTSSNGSGSDNIKVLENNFYKDYQEKLEKHVNLLRLKGTHRADLISSILNPELEGVHLGLLTSLLTLLTEQKAPLPGCILVFLPHDEAIGRLYQTLVTSDSFPSDKCSILKYHSKLTKKPTTHKKLLKQGRTVLILTTDSLESVDHIQGVTHIVDTGHVVRQDYLAHFNIHTSEMDWITRHMADERKTWCEKRNSTKFYRVYTSVRGSHLRGCSTSLLGRIRPDHVVYLLKRLNIQDVHAFLEHLDFKPQHRSICLSIKRFQTLLILDPAECLTPLGFSLSSLPLPPHLTRLAILGAVFSCLDPVLTIVAVLFTQQDPFDGTQAKNISSFKSKLSRGSLSDHIACVRALAWYQKHLRRESKTSLVTLCESTGLLYDSLTLLHGVKGYLACHLARAGYVRSEKPDDPDVNVNAACERLIETLVYTGLYPNVAVMRSPRKILISKLMKVSIHPSSVYHSSTECNSQENTQDERKFVAYSHCYGTDMGSPDEKIFIRDVTPVPSMAAILFSHDFHIPSRKPYKFSLNEKAFHFRCANEEIVNFIQNLRLSVHQIVENSIVNHSIVDWRSKSRDVQVLRCAIELLNNKDNVCKVATLEQKDLKLKKKPNVVPGVKNK</sequence>
<protein>
    <submittedName>
        <fullName evidence="6">ATP-dependent RNA helicase DHX36</fullName>
    </submittedName>
</protein>
<dbReference type="PANTHER" id="PTHR18934">
    <property type="entry name" value="ATP-DEPENDENT RNA HELICASE"/>
    <property type="match status" value="1"/>
</dbReference>
<dbReference type="SUPFAM" id="SSF52540">
    <property type="entry name" value="P-loop containing nucleoside triphosphate hydrolases"/>
    <property type="match status" value="1"/>
</dbReference>
<evidence type="ECO:0000256" key="1">
    <source>
        <dbReference type="ARBA" id="ARBA00022741"/>
    </source>
</evidence>
<name>A0A8D8QYU9_9HEMI</name>
<evidence type="ECO:0000256" key="4">
    <source>
        <dbReference type="ARBA" id="ARBA00022840"/>
    </source>
</evidence>
<dbReference type="AlphaFoldDB" id="A0A8D8QYU9"/>
<proteinExistence type="predicted"/>
<keyword evidence="1" id="KW-0547">Nucleotide-binding</keyword>
<dbReference type="GO" id="GO:0016787">
    <property type="term" value="F:hydrolase activity"/>
    <property type="evidence" value="ECO:0007669"/>
    <property type="project" value="UniProtKB-KW"/>
</dbReference>
<keyword evidence="3 6" id="KW-0347">Helicase</keyword>
<dbReference type="SMART" id="SM00847">
    <property type="entry name" value="HA2"/>
    <property type="match status" value="1"/>
</dbReference>
<dbReference type="GO" id="GO:0003723">
    <property type="term" value="F:RNA binding"/>
    <property type="evidence" value="ECO:0007669"/>
    <property type="project" value="TreeGrafter"/>
</dbReference>
<evidence type="ECO:0000313" key="6">
    <source>
        <dbReference type="EMBL" id="CAG6640147.1"/>
    </source>
</evidence>
<dbReference type="EMBL" id="HBUF01110783">
    <property type="protein sequence ID" value="CAG6640147.1"/>
    <property type="molecule type" value="Transcribed_RNA"/>
</dbReference>
<keyword evidence="4" id="KW-0067">ATP-binding</keyword>
<dbReference type="InterPro" id="IPR007502">
    <property type="entry name" value="Helicase-assoc_dom"/>
</dbReference>
<dbReference type="EMBL" id="HBUF01110782">
    <property type="protein sequence ID" value="CAG6640145.1"/>
    <property type="molecule type" value="Transcribed_RNA"/>
</dbReference>
<dbReference type="Gene3D" id="1.20.120.1080">
    <property type="match status" value="1"/>
</dbReference>
<dbReference type="Gene3D" id="3.40.50.300">
    <property type="entry name" value="P-loop containing nucleotide triphosphate hydrolases"/>
    <property type="match status" value="2"/>
</dbReference>
<dbReference type="GO" id="GO:0005524">
    <property type="term" value="F:ATP binding"/>
    <property type="evidence" value="ECO:0007669"/>
    <property type="project" value="UniProtKB-KW"/>
</dbReference>
<keyword evidence="2" id="KW-0378">Hydrolase</keyword>
<organism evidence="6">
    <name type="scientific">Cacopsylla melanoneura</name>
    <dbReference type="NCBI Taxonomy" id="428564"/>
    <lineage>
        <taxon>Eukaryota</taxon>
        <taxon>Metazoa</taxon>
        <taxon>Ecdysozoa</taxon>
        <taxon>Arthropoda</taxon>
        <taxon>Hexapoda</taxon>
        <taxon>Insecta</taxon>
        <taxon>Pterygota</taxon>
        <taxon>Neoptera</taxon>
        <taxon>Paraneoptera</taxon>
        <taxon>Hemiptera</taxon>
        <taxon>Sternorrhyncha</taxon>
        <taxon>Psylloidea</taxon>
        <taxon>Psyllidae</taxon>
        <taxon>Psyllinae</taxon>
        <taxon>Cacopsylla</taxon>
    </lineage>
</organism>
<dbReference type="InterPro" id="IPR027417">
    <property type="entry name" value="P-loop_NTPase"/>
</dbReference>
<feature type="domain" description="Helicase-associated" evidence="5">
    <location>
        <begin position="667"/>
        <end position="757"/>
    </location>
</feature>
<dbReference type="PANTHER" id="PTHR18934:SF99">
    <property type="entry name" value="ATP-DEPENDENT RNA HELICASE DHX37-RELATED"/>
    <property type="match status" value="1"/>
</dbReference>
<accession>A0A8D8QYU9</accession>
<evidence type="ECO:0000256" key="3">
    <source>
        <dbReference type="ARBA" id="ARBA00022806"/>
    </source>
</evidence>
<dbReference type="Pfam" id="PF07717">
    <property type="entry name" value="OB_NTP_bind"/>
    <property type="match status" value="1"/>
</dbReference>
<reference evidence="6" key="1">
    <citation type="submission" date="2021-05" db="EMBL/GenBank/DDBJ databases">
        <authorList>
            <person name="Alioto T."/>
            <person name="Alioto T."/>
            <person name="Gomez Garrido J."/>
        </authorList>
    </citation>
    <scope>NUCLEOTIDE SEQUENCE</scope>
</reference>
<evidence type="ECO:0000259" key="5">
    <source>
        <dbReference type="SMART" id="SM00847"/>
    </source>
</evidence>
<dbReference type="GO" id="GO:0004386">
    <property type="term" value="F:helicase activity"/>
    <property type="evidence" value="ECO:0007669"/>
    <property type="project" value="UniProtKB-KW"/>
</dbReference>